<accession>A0ABT6BGS5</accession>
<protein>
    <recommendedName>
        <fullName evidence="4">GDP-mannose pyrophosphatase</fullName>
    </recommendedName>
    <alternativeName>
        <fullName evidence="6">GDP-mannose hydrolase</fullName>
    </alternativeName>
    <alternativeName>
        <fullName evidence="7">GDPMK</fullName>
    </alternativeName>
</protein>
<organism evidence="9 10">
    <name type="scientific">Aquirufa aurantiipilula</name>
    <dbReference type="NCBI Taxonomy" id="2696561"/>
    <lineage>
        <taxon>Bacteria</taxon>
        <taxon>Pseudomonadati</taxon>
        <taxon>Bacteroidota</taxon>
        <taxon>Cytophagia</taxon>
        <taxon>Cytophagales</taxon>
        <taxon>Flectobacillaceae</taxon>
        <taxon>Aquirufa</taxon>
    </lineage>
</organism>
<evidence type="ECO:0000256" key="6">
    <source>
        <dbReference type="ARBA" id="ARBA00032162"/>
    </source>
</evidence>
<dbReference type="PANTHER" id="PTHR11839">
    <property type="entry name" value="UDP/ADP-SUGAR PYROPHOSPHATASE"/>
    <property type="match status" value="1"/>
</dbReference>
<dbReference type="SUPFAM" id="SSF55811">
    <property type="entry name" value="Nudix"/>
    <property type="match status" value="1"/>
</dbReference>
<evidence type="ECO:0000313" key="10">
    <source>
        <dbReference type="Proteomes" id="UP001321344"/>
    </source>
</evidence>
<evidence type="ECO:0000256" key="1">
    <source>
        <dbReference type="ARBA" id="ARBA00000847"/>
    </source>
</evidence>
<keyword evidence="10" id="KW-1185">Reference proteome</keyword>
<dbReference type="PROSITE" id="PS51462">
    <property type="entry name" value="NUDIX"/>
    <property type="match status" value="1"/>
</dbReference>
<comment type="similarity">
    <text evidence="3">Belongs to the Nudix hydrolase family. NudK subfamily.</text>
</comment>
<proteinExistence type="inferred from homology"/>
<dbReference type="Gene3D" id="3.90.79.10">
    <property type="entry name" value="Nucleoside Triphosphate Pyrophosphohydrolase"/>
    <property type="match status" value="1"/>
</dbReference>
<evidence type="ECO:0000256" key="2">
    <source>
        <dbReference type="ARBA" id="ARBA00001946"/>
    </source>
</evidence>
<name>A0ABT6BGS5_9BACT</name>
<evidence type="ECO:0000259" key="8">
    <source>
        <dbReference type="PROSITE" id="PS51462"/>
    </source>
</evidence>
<evidence type="ECO:0000256" key="5">
    <source>
        <dbReference type="ARBA" id="ARBA00022801"/>
    </source>
</evidence>
<dbReference type="GO" id="GO:0016787">
    <property type="term" value="F:hydrolase activity"/>
    <property type="evidence" value="ECO:0007669"/>
    <property type="project" value="UniProtKB-KW"/>
</dbReference>
<keyword evidence="5 9" id="KW-0378">Hydrolase</keyword>
<sequence length="200" mass="23017">MGKIYAQRYINSFYFYGMELQDKPWKTLSKNTVYENPWIRIEHHEVLNPNQKEGIYGLVHFKNTAVSIFPLDEDGNTYLVGQHRYTLDAYSWELPEGGCLINEKENPLEAAQRELEEETGLHAKEWIDLGTCYLSNSVTDEKAHMFLAKNLQQGIASPEETESLVVRKLPIHEVFRMAEQGEIQDALSLLTILKVKALIS</sequence>
<dbReference type="Proteomes" id="UP001321344">
    <property type="component" value="Unassembled WGS sequence"/>
</dbReference>
<evidence type="ECO:0000256" key="7">
    <source>
        <dbReference type="ARBA" id="ARBA00032272"/>
    </source>
</evidence>
<dbReference type="InterPro" id="IPR015797">
    <property type="entry name" value="NUDIX_hydrolase-like_dom_sf"/>
</dbReference>
<dbReference type="Pfam" id="PF00293">
    <property type="entry name" value="NUDIX"/>
    <property type="match status" value="1"/>
</dbReference>
<comment type="cofactor">
    <cofactor evidence="2">
        <name>Mg(2+)</name>
        <dbReference type="ChEBI" id="CHEBI:18420"/>
    </cofactor>
</comment>
<comment type="caution">
    <text evidence="9">The sequence shown here is derived from an EMBL/GenBank/DDBJ whole genome shotgun (WGS) entry which is preliminary data.</text>
</comment>
<gene>
    <name evidence="9" type="ORF">PQG43_02040</name>
</gene>
<dbReference type="EMBL" id="JARJOW010000002">
    <property type="protein sequence ID" value="MDF5689634.1"/>
    <property type="molecule type" value="Genomic_DNA"/>
</dbReference>
<dbReference type="CDD" id="cd24161">
    <property type="entry name" value="NUDIX_ADPRase_Ndx2"/>
    <property type="match status" value="1"/>
</dbReference>
<dbReference type="InterPro" id="IPR000086">
    <property type="entry name" value="NUDIX_hydrolase_dom"/>
</dbReference>
<evidence type="ECO:0000256" key="3">
    <source>
        <dbReference type="ARBA" id="ARBA00007275"/>
    </source>
</evidence>
<evidence type="ECO:0000256" key="4">
    <source>
        <dbReference type="ARBA" id="ARBA00016377"/>
    </source>
</evidence>
<evidence type="ECO:0000313" key="9">
    <source>
        <dbReference type="EMBL" id="MDF5689634.1"/>
    </source>
</evidence>
<reference evidence="9 10" key="1">
    <citation type="submission" date="2023-03" db="EMBL/GenBank/DDBJ databases">
        <title>Genome sequencing of Aquirufa.</title>
        <authorList>
            <person name="Pitt A."/>
            <person name="Hahn M.W."/>
        </authorList>
    </citation>
    <scope>NUCLEOTIDE SEQUENCE [LARGE SCALE GENOMIC DNA]</scope>
    <source>
        <strain evidence="9 10">WAEICH-18A</strain>
    </source>
</reference>
<dbReference type="PANTHER" id="PTHR11839:SF18">
    <property type="entry name" value="NUDIX HYDROLASE DOMAIN-CONTAINING PROTEIN"/>
    <property type="match status" value="1"/>
</dbReference>
<dbReference type="RefSeq" id="WP_262900048.1">
    <property type="nucleotide sequence ID" value="NZ_CBCSDE010000021.1"/>
</dbReference>
<feature type="domain" description="Nudix hydrolase" evidence="8">
    <location>
        <begin position="61"/>
        <end position="191"/>
    </location>
</feature>
<comment type="catalytic activity">
    <reaction evidence="1">
        <text>GDP-alpha-D-mannose + H2O = alpha-D-mannose 1-phosphate + GMP + 2 H(+)</text>
        <dbReference type="Rhea" id="RHEA:27978"/>
        <dbReference type="ChEBI" id="CHEBI:15377"/>
        <dbReference type="ChEBI" id="CHEBI:15378"/>
        <dbReference type="ChEBI" id="CHEBI:57527"/>
        <dbReference type="ChEBI" id="CHEBI:58115"/>
        <dbReference type="ChEBI" id="CHEBI:58409"/>
    </reaction>
</comment>